<name>A0A5J9TSB9_9POAL</name>
<evidence type="ECO:0000313" key="7">
    <source>
        <dbReference type="Proteomes" id="UP000324897"/>
    </source>
</evidence>
<dbReference type="Proteomes" id="UP000324897">
    <property type="component" value="Unassembled WGS sequence"/>
</dbReference>
<dbReference type="NCBIfam" id="TIGR01571">
    <property type="entry name" value="A_thal_Cys_rich"/>
    <property type="match status" value="1"/>
</dbReference>
<dbReference type="GO" id="GO:0016020">
    <property type="term" value="C:membrane"/>
    <property type="evidence" value="ECO:0007669"/>
    <property type="project" value="UniProtKB-SubCell"/>
</dbReference>
<keyword evidence="7" id="KW-1185">Reference proteome</keyword>
<keyword evidence="3 5" id="KW-1133">Transmembrane helix</keyword>
<evidence type="ECO:0000256" key="2">
    <source>
        <dbReference type="ARBA" id="ARBA00022692"/>
    </source>
</evidence>
<dbReference type="InterPro" id="IPR006461">
    <property type="entry name" value="PLAC_motif_containing"/>
</dbReference>
<evidence type="ECO:0000256" key="1">
    <source>
        <dbReference type="ARBA" id="ARBA00004370"/>
    </source>
</evidence>
<organism evidence="6 7">
    <name type="scientific">Eragrostis curvula</name>
    <name type="common">weeping love grass</name>
    <dbReference type="NCBI Taxonomy" id="38414"/>
    <lineage>
        <taxon>Eukaryota</taxon>
        <taxon>Viridiplantae</taxon>
        <taxon>Streptophyta</taxon>
        <taxon>Embryophyta</taxon>
        <taxon>Tracheophyta</taxon>
        <taxon>Spermatophyta</taxon>
        <taxon>Magnoliopsida</taxon>
        <taxon>Liliopsida</taxon>
        <taxon>Poales</taxon>
        <taxon>Poaceae</taxon>
        <taxon>PACMAD clade</taxon>
        <taxon>Chloridoideae</taxon>
        <taxon>Eragrostideae</taxon>
        <taxon>Eragrostidinae</taxon>
        <taxon>Eragrostis</taxon>
    </lineage>
</organism>
<protein>
    <submittedName>
        <fullName evidence="6">Uncharacterized protein</fullName>
    </submittedName>
</protein>
<dbReference type="OrthoDB" id="1045822at2759"/>
<gene>
    <name evidence="6" type="ORF">EJB05_37612</name>
</gene>
<dbReference type="PANTHER" id="PTHR15907">
    <property type="entry name" value="DUF614 FAMILY PROTEIN-RELATED"/>
    <property type="match status" value="1"/>
</dbReference>
<accession>A0A5J9TSB9</accession>
<dbReference type="Pfam" id="PF04749">
    <property type="entry name" value="PLAC8"/>
    <property type="match status" value="1"/>
</dbReference>
<evidence type="ECO:0000256" key="3">
    <source>
        <dbReference type="ARBA" id="ARBA00022989"/>
    </source>
</evidence>
<feature type="transmembrane region" description="Helical" evidence="5">
    <location>
        <begin position="20"/>
        <end position="39"/>
    </location>
</feature>
<sequence>MPMHGDDERILNRSACCVSGTLYTLLLSLAGTGFFYSCCYRAKLRSQFGLTEEPCADCCVHWCCEPCALCQEYRELKLRGFDVSIGWQDNMERMGKGAQTAPPQTYQGMYR</sequence>
<comment type="subcellular location">
    <subcellularLocation>
        <location evidence="1">Membrane</location>
    </subcellularLocation>
</comment>
<evidence type="ECO:0000313" key="6">
    <source>
        <dbReference type="EMBL" id="TVU14165.1"/>
    </source>
</evidence>
<evidence type="ECO:0000256" key="4">
    <source>
        <dbReference type="ARBA" id="ARBA00023136"/>
    </source>
</evidence>
<dbReference type="AlphaFoldDB" id="A0A5J9TSB9"/>
<dbReference type="EMBL" id="RWGY01000031">
    <property type="protein sequence ID" value="TVU14165.1"/>
    <property type="molecule type" value="Genomic_DNA"/>
</dbReference>
<comment type="caution">
    <text evidence="6">The sequence shown here is derived from an EMBL/GenBank/DDBJ whole genome shotgun (WGS) entry which is preliminary data.</text>
</comment>
<evidence type="ECO:0000256" key="5">
    <source>
        <dbReference type="SAM" id="Phobius"/>
    </source>
</evidence>
<proteinExistence type="predicted"/>
<reference evidence="6 7" key="1">
    <citation type="journal article" date="2019" name="Sci. Rep.">
        <title>A high-quality genome of Eragrostis curvula grass provides insights into Poaceae evolution and supports new strategies to enhance forage quality.</title>
        <authorList>
            <person name="Carballo J."/>
            <person name="Santos B.A.C.M."/>
            <person name="Zappacosta D."/>
            <person name="Garbus I."/>
            <person name="Selva J.P."/>
            <person name="Gallo C.A."/>
            <person name="Diaz A."/>
            <person name="Albertini E."/>
            <person name="Caccamo M."/>
            <person name="Echenique V."/>
        </authorList>
    </citation>
    <scope>NUCLEOTIDE SEQUENCE [LARGE SCALE GENOMIC DNA]</scope>
    <source>
        <strain evidence="7">cv. Victoria</strain>
        <tissue evidence="6">Leaf</tissue>
    </source>
</reference>
<keyword evidence="4 5" id="KW-0472">Membrane</keyword>
<keyword evidence="2 5" id="KW-0812">Transmembrane</keyword>
<dbReference type="Gramene" id="TVU14165">
    <property type="protein sequence ID" value="TVU14165"/>
    <property type="gene ID" value="EJB05_37612"/>
</dbReference>